<evidence type="ECO:0000313" key="4">
    <source>
        <dbReference type="EMBL" id="CUN19523.1"/>
    </source>
</evidence>
<dbReference type="InterPro" id="IPR052515">
    <property type="entry name" value="Gfo/Idh/MocA_Oxidoreductase"/>
</dbReference>
<name>A0A173UWY6_9FIRM</name>
<protein>
    <submittedName>
        <fullName evidence="4">Uncharacterized oxidoreductase ydgJ</fullName>
        <ecNumber evidence="4">1.-.-.-</ecNumber>
    </submittedName>
</protein>
<dbReference type="Gene3D" id="3.30.360.10">
    <property type="entry name" value="Dihydrodipicolinate Reductase, domain 2"/>
    <property type="match status" value="1"/>
</dbReference>
<evidence type="ECO:0000313" key="5">
    <source>
        <dbReference type="Proteomes" id="UP000095649"/>
    </source>
</evidence>
<proteinExistence type="inferred from homology"/>
<dbReference type="OrthoDB" id="9815825at2"/>
<dbReference type="EMBL" id="CYXN01000027">
    <property type="protein sequence ID" value="CUN19523.1"/>
    <property type="molecule type" value="Genomic_DNA"/>
</dbReference>
<dbReference type="PANTHER" id="PTHR43249:SF1">
    <property type="entry name" value="D-GLUCOSIDE 3-DEHYDROGENASE"/>
    <property type="match status" value="1"/>
</dbReference>
<dbReference type="Gene3D" id="3.40.50.720">
    <property type="entry name" value="NAD(P)-binding Rossmann-like Domain"/>
    <property type="match status" value="1"/>
</dbReference>
<evidence type="ECO:0000259" key="2">
    <source>
        <dbReference type="Pfam" id="PF01408"/>
    </source>
</evidence>
<dbReference type="RefSeq" id="WP_055186720.1">
    <property type="nucleotide sequence ID" value="NZ_CYXN01000027.1"/>
</dbReference>
<dbReference type="InterPro" id="IPR036291">
    <property type="entry name" value="NAD(P)-bd_dom_sf"/>
</dbReference>
<evidence type="ECO:0000256" key="1">
    <source>
        <dbReference type="ARBA" id="ARBA00010928"/>
    </source>
</evidence>
<dbReference type="GO" id="GO:0000166">
    <property type="term" value="F:nucleotide binding"/>
    <property type="evidence" value="ECO:0007669"/>
    <property type="project" value="InterPro"/>
</dbReference>
<evidence type="ECO:0000259" key="3">
    <source>
        <dbReference type="Pfam" id="PF02894"/>
    </source>
</evidence>
<dbReference type="Pfam" id="PF01408">
    <property type="entry name" value="GFO_IDH_MocA"/>
    <property type="match status" value="1"/>
</dbReference>
<dbReference type="SUPFAM" id="SSF55347">
    <property type="entry name" value="Glyceraldehyde-3-phosphate dehydrogenase-like, C-terminal domain"/>
    <property type="match status" value="1"/>
</dbReference>
<dbReference type="PANTHER" id="PTHR43249">
    <property type="entry name" value="UDP-N-ACETYL-2-AMINO-2-DEOXY-D-GLUCURONATE OXIDASE"/>
    <property type="match status" value="1"/>
</dbReference>
<dbReference type="SUPFAM" id="SSF51735">
    <property type="entry name" value="NAD(P)-binding Rossmann-fold domains"/>
    <property type="match status" value="1"/>
</dbReference>
<dbReference type="Pfam" id="PF02894">
    <property type="entry name" value="GFO_IDH_MocA_C"/>
    <property type="match status" value="1"/>
</dbReference>
<dbReference type="InterPro" id="IPR000683">
    <property type="entry name" value="Gfo/Idh/MocA-like_OxRdtase_N"/>
</dbReference>
<dbReference type="InterPro" id="IPR004104">
    <property type="entry name" value="Gfo/Idh/MocA-like_OxRdtase_C"/>
</dbReference>
<feature type="domain" description="Gfo/Idh/MocA-like oxidoreductase N-terminal" evidence="2">
    <location>
        <begin position="5"/>
        <end position="125"/>
    </location>
</feature>
<feature type="domain" description="Gfo/Idh/MocA-like oxidoreductase C-terminal" evidence="3">
    <location>
        <begin position="139"/>
        <end position="348"/>
    </location>
</feature>
<keyword evidence="4" id="KW-0560">Oxidoreductase</keyword>
<accession>A0A173UWY6</accession>
<sequence>MQEVRAAVIGTGVMGRKYAQMIAEGKAGALRLTAVVCRSAGAQQWAKDTLPDTVRVCPNAEALYDYAEEFDAVLVVTPHKTHPALVMQAFAHGKHVLCDKPSANALAPALEMNRAAEKSGLVFAMMFHQRRYKKYMRLKKLLNDGSLGEIKRVQLENSRYFRTWMYHRSGSWRSSWAGEGGGALLNQGQHILDIWQWLFGMPESIYAAIPYGKYNDFMVDDEATLLMEYPQQRTATFILSTGEGSYTERLEIVGTKGTALLEKDTLTLHTYTPDTETYRRTADCTERQQLTETTTTEQFAPQAEPYPEMLANFADAILHGTPLTAPGVEGVRALELTDAAYLSAWLGEKLTLPLDADRFEQELQKHIQEEQANG</sequence>
<reference evidence="4 5" key="1">
    <citation type="submission" date="2015-09" db="EMBL/GenBank/DDBJ databases">
        <authorList>
            <consortium name="Pathogen Informatics"/>
        </authorList>
    </citation>
    <scope>NUCLEOTIDE SEQUENCE [LARGE SCALE GENOMIC DNA]</scope>
    <source>
        <strain evidence="4 5">2789STDY5834970</strain>
    </source>
</reference>
<organism evidence="4 5">
    <name type="scientific">Faecalibacterium prausnitzii</name>
    <dbReference type="NCBI Taxonomy" id="853"/>
    <lineage>
        <taxon>Bacteria</taxon>
        <taxon>Bacillati</taxon>
        <taxon>Bacillota</taxon>
        <taxon>Clostridia</taxon>
        <taxon>Eubacteriales</taxon>
        <taxon>Oscillospiraceae</taxon>
        <taxon>Faecalibacterium</taxon>
    </lineage>
</organism>
<dbReference type="GO" id="GO:0016491">
    <property type="term" value="F:oxidoreductase activity"/>
    <property type="evidence" value="ECO:0007669"/>
    <property type="project" value="UniProtKB-KW"/>
</dbReference>
<dbReference type="Proteomes" id="UP000095649">
    <property type="component" value="Unassembled WGS sequence"/>
</dbReference>
<comment type="similarity">
    <text evidence="1">Belongs to the Gfo/Idh/MocA family.</text>
</comment>
<dbReference type="EC" id="1.-.-.-" evidence="4"/>
<gene>
    <name evidence="4" type="primary">ydgJ</name>
    <name evidence="4" type="ORF">ERS852582_02380</name>
</gene>
<dbReference type="AlphaFoldDB" id="A0A173UWY6"/>